<dbReference type="InParanoid" id="A0A1B7MMH4"/>
<evidence type="ECO:0000313" key="2">
    <source>
        <dbReference type="Proteomes" id="UP000092154"/>
    </source>
</evidence>
<dbReference type="AlphaFoldDB" id="A0A1B7MMH4"/>
<organism evidence="1 2">
    <name type="scientific">Rhizopogon vinicolor AM-OR11-026</name>
    <dbReference type="NCBI Taxonomy" id="1314800"/>
    <lineage>
        <taxon>Eukaryota</taxon>
        <taxon>Fungi</taxon>
        <taxon>Dikarya</taxon>
        <taxon>Basidiomycota</taxon>
        <taxon>Agaricomycotina</taxon>
        <taxon>Agaricomycetes</taxon>
        <taxon>Agaricomycetidae</taxon>
        <taxon>Boletales</taxon>
        <taxon>Suillineae</taxon>
        <taxon>Rhizopogonaceae</taxon>
        <taxon>Rhizopogon</taxon>
    </lineage>
</organism>
<dbReference type="OrthoDB" id="2688889at2759"/>
<evidence type="ECO:0000313" key="1">
    <source>
        <dbReference type="EMBL" id="OAX33800.1"/>
    </source>
</evidence>
<protein>
    <submittedName>
        <fullName evidence="1">Uncharacterized protein</fullName>
    </submittedName>
</protein>
<accession>A0A1B7MMH4</accession>
<proteinExistence type="predicted"/>
<gene>
    <name evidence="1" type="ORF">K503DRAFT_804092</name>
</gene>
<sequence>MTSYMLSLRYAHAREAYFTVYEGDEDFQGAANAMADDCDIYCHHGVLYNMPGRVDPKPPYFCVIRSCYIGVFALEGWDSVGPKVQGVNCTYYFEVDSLETGEAMVRRAIERGEAMTV</sequence>
<reference evidence="1 2" key="1">
    <citation type="submission" date="2016-06" db="EMBL/GenBank/DDBJ databases">
        <title>Comparative genomics of the ectomycorrhizal sister species Rhizopogon vinicolor and Rhizopogon vesiculosus (Basidiomycota: Boletales) reveals a divergence of the mating type B locus.</title>
        <authorList>
            <consortium name="DOE Joint Genome Institute"/>
            <person name="Mujic A.B."/>
            <person name="Kuo A."/>
            <person name="Tritt A."/>
            <person name="Lipzen A."/>
            <person name="Chen C."/>
            <person name="Johnson J."/>
            <person name="Sharma A."/>
            <person name="Barry K."/>
            <person name="Grigoriev I.V."/>
            <person name="Spatafora J.W."/>
        </authorList>
    </citation>
    <scope>NUCLEOTIDE SEQUENCE [LARGE SCALE GENOMIC DNA]</scope>
    <source>
        <strain evidence="1 2">AM-OR11-026</strain>
    </source>
</reference>
<name>A0A1B7MMH4_9AGAM</name>
<keyword evidence="2" id="KW-1185">Reference proteome</keyword>
<dbReference type="EMBL" id="KV448705">
    <property type="protein sequence ID" value="OAX33800.1"/>
    <property type="molecule type" value="Genomic_DNA"/>
</dbReference>
<dbReference type="Proteomes" id="UP000092154">
    <property type="component" value="Unassembled WGS sequence"/>
</dbReference>